<dbReference type="STRING" id="320771.Cflav_PD1692"/>
<gene>
    <name evidence="2" type="ORF">Cflav_PD1692</name>
</gene>
<feature type="transmembrane region" description="Helical" evidence="1">
    <location>
        <begin position="43"/>
        <end position="62"/>
    </location>
</feature>
<sequence>MNDWSQLEKELQSWIPRPPSDKIKQQLFPEAMLLQSRPLTFPFWSWFAPALCMLILACTIWLSHNDVAGHLPLTSSNSNMLVSLSDHKLLPGLAADRQCQEWNVLSATFILASLTMPDRNLLTFISSTPTWREGNSLSTTFDWTKTPSSLSTTGSFPSWKTNIEKL</sequence>
<accession>B9XMT4</accession>
<reference evidence="2 3" key="1">
    <citation type="journal article" date="2011" name="J. Bacteriol.">
        <title>Genome sequence of 'Pedosphaera parvula' Ellin514, an aerobic Verrucomicrobial isolate from pasture soil.</title>
        <authorList>
            <person name="Kant R."/>
            <person name="van Passel M.W."/>
            <person name="Sangwan P."/>
            <person name="Palva A."/>
            <person name="Lucas S."/>
            <person name="Copeland A."/>
            <person name="Lapidus A."/>
            <person name="Glavina Del Rio T."/>
            <person name="Dalin E."/>
            <person name="Tice H."/>
            <person name="Bruce D."/>
            <person name="Goodwin L."/>
            <person name="Pitluck S."/>
            <person name="Chertkov O."/>
            <person name="Larimer F.W."/>
            <person name="Land M.L."/>
            <person name="Hauser L."/>
            <person name="Brettin T.S."/>
            <person name="Detter J.C."/>
            <person name="Han S."/>
            <person name="de Vos W.M."/>
            <person name="Janssen P.H."/>
            <person name="Smidt H."/>
        </authorList>
    </citation>
    <scope>NUCLEOTIDE SEQUENCE [LARGE SCALE GENOMIC DNA]</scope>
    <source>
        <strain evidence="2 3">Ellin514</strain>
    </source>
</reference>
<evidence type="ECO:0000313" key="2">
    <source>
        <dbReference type="EMBL" id="EEF58859.1"/>
    </source>
</evidence>
<protein>
    <submittedName>
        <fullName evidence="2">Uncharacterized protein</fullName>
    </submittedName>
</protein>
<keyword evidence="1" id="KW-0812">Transmembrane</keyword>
<keyword evidence="1" id="KW-1133">Transmembrane helix</keyword>
<dbReference type="Proteomes" id="UP000003688">
    <property type="component" value="Unassembled WGS sequence"/>
</dbReference>
<dbReference type="EMBL" id="ABOX02000036">
    <property type="protein sequence ID" value="EEF58859.1"/>
    <property type="molecule type" value="Genomic_DNA"/>
</dbReference>
<organism evidence="2 3">
    <name type="scientific">Pedosphaera parvula (strain Ellin514)</name>
    <dbReference type="NCBI Taxonomy" id="320771"/>
    <lineage>
        <taxon>Bacteria</taxon>
        <taxon>Pseudomonadati</taxon>
        <taxon>Verrucomicrobiota</taxon>
        <taxon>Pedosphaerae</taxon>
        <taxon>Pedosphaerales</taxon>
        <taxon>Pedosphaeraceae</taxon>
        <taxon>Pedosphaera</taxon>
    </lineage>
</organism>
<name>B9XMT4_PEDPL</name>
<keyword evidence="1" id="KW-0472">Membrane</keyword>
<proteinExistence type="predicted"/>
<keyword evidence="3" id="KW-1185">Reference proteome</keyword>
<evidence type="ECO:0000256" key="1">
    <source>
        <dbReference type="SAM" id="Phobius"/>
    </source>
</evidence>
<comment type="caution">
    <text evidence="2">The sequence shown here is derived from an EMBL/GenBank/DDBJ whole genome shotgun (WGS) entry which is preliminary data.</text>
</comment>
<evidence type="ECO:0000313" key="3">
    <source>
        <dbReference type="Proteomes" id="UP000003688"/>
    </source>
</evidence>
<dbReference type="AlphaFoldDB" id="B9XMT4"/>